<dbReference type="Proteomes" id="UP000033109">
    <property type="component" value="Chromosome"/>
</dbReference>
<dbReference type="AlphaFoldDB" id="A0A0E3ZFC6"/>
<name>A0A0E3ZFC6_9BACT</name>
<dbReference type="PATRIC" id="fig|400092.3.peg.1380"/>
<accession>A0A0E3ZFC6</accession>
<keyword evidence="2" id="KW-1185">Reference proteome</keyword>
<evidence type="ECO:0000313" key="1">
    <source>
        <dbReference type="EMBL" id="AKD02789.1"/>
    </source>
</evidence>
<evidence type="ECO:0000313" key="2">
    <source>
        <dbReference type="Proteomes" id="UP000033109"/>
    </source>
</evidence>
<dbReference type="HOGENOM" id="CLU_2317802_0_0_10"/>
<dbReference type="KEGG" id="pko:PKOR_06200"/>
<protein>
    <submittedName>
        <fullName evidence="1">Uncharacterized protein</fullName>
    </submittedName>
</protein>
<sequence>MGYELIPGEAGEAYSIYIAPIHSFVLLQIYKIQATRQYKGLSILYRKQLYKFLIKRLIIPEYVVTKLYFSSSTCAAGKQIQHSTGNLCYTLKTPIICTI</sequence>
<proteinExistence type="predicted"/>
<gene>
    <name evidence="1" type="ORF">PKOR_06200</name>
</gene>
<organism evidence="1 2">
    <name type="scientific">Pontibacter korlensis</name>
    <dbReference type="NCBI Taxonomy" id="400092"/>
    <lineage>
        <taxon>Bacteria</taxon>
        <taxon>Pseudomonadati</taxon>
        <taxon>Bacteroidota</taxon>
        <taxon>Cytophagia</taxon>
        <taxon>Cytophagales</taxon>
        <taxon>Hymenobacteraceae</taxon>
        <taxon>Pontibacter</taxon>
    </lineage>
</organism>
<dbReference type="EMBL" id="CP009621">
    <property type="protein sequence ID" value="AKD02789.1"/>
    <property type="molecule type" value="Genomic_DNA"/>
</dbReference>
<reference evidence="1 2" key="1">
    <citation type="journal article" date="2015" name="Sci. Rep.">
        <title>Unraveling adaptation of Pontibacter korlensis to radiation and infertility in desert through complete genome and comparative transcriptomic analysis.</title>
        <authorList>
            <person name="Dai J."/>
            <person name="Dai W."/>
            <person name="Qiu C."/>
            <person name="Yang Z."/>
            <person name="Zhang Y."/>
            <person name="Zhou M."/>
            <person name="Zhang L."/>
            <person name="Fang C."/>
            <person name="Gao Q."/>
            <person name="Yang Q."/>
            <person name="Li X."/>
            <person name="Wang Z."/>
            <person name="Wang Z."/>
            <person name="Jia Z."/>
            <person name="Chen X."/>
        </authorList>
    </citation>
    <scope>NUCLEOTIDE SEQUENCE [LARGE SCALE GENOMIC DNA]</scope>
    <source>
        <strain evidence="1 2">X14-1T</strain>
    </source>
</reference>